<keyword evidence="1" id="KW-0804">Transcription</keyword>
<gene>
    <name evidence="1" type="primary">RPA49_2</name>
    <name evidence="1" type="ORF">DSO57_1011376</name>
</gene>
<evidence type="ECO:0000313" key="2">
    <source>
        <dbReference type="Proteomes" id="UP001165960"/>
    </source>
</evidence>
<name>A0ACC2THB3_9FUNG</name>
<accession>A0ACC2THB3</accession>
<protein>
    <submittedName>
        <fullName evidence="1">DNA-directed RNA polymerase I subunit rpa49, variant 2</fullName>
    </submittedName>
</protein>
<dbReference type="Proteomes" id="UP001165960">
    <property type="component" value="Unassembled WGS sequence"/>
</dbReference>
<sequence>MEGKTKEKHSKSKSKRPRNEDEAVKPKQAELNVKLEILDRPNLLAGPLLSQFKGRLNKTTTMIGFKHLKERRSKEKAPEYVIKGQTDTMAYQASSPLPVSNASQKQGDYKYLVGVYNKQQNQVALVEAPFFESQMRPVRLIDSDTFGRTTQIEYSDAKKGLDLAFGTRKKKSAIASMERNQVDYSLLTSSTSIIQKMVSDAKVVDAQEAEDDSSIGIEGLLPPHDSLTTLPDLIYPLNDMINPEILKTIQITQLSKSSDSFEPKEFLAFGKSPFICSEIASSIASQTSHNASRVRLLVYVDWLIELVNKRRGEVYANPSALGKALASRGKSSISLAPVMARHICETYLEKGHGQAPGRQSIGTIYKLTSGATLKLHIHIIILLLHLTQFKLDVAIPSKAFSLDSSKTRLIMKGIGCRFKSAVSTEGDKSSKSTVGVLTAPLVIPEFHKPNGKRR</sequence>
<keyword evidence="2" id="KW-1185">Reference proteome</keyword>
<comment type="caution">
    <text evidence="1">The sequence shown here is derived from an EMBL/GenBank/DDBJ whole genome shotgun (WGS) entry which is preliminary data.</text>
</comment>
<reference evidence="1" key="1">
    <citation type="submission" date="2022-04" db="EMBL/GenBank/DDBJ databases">
        <title>Genome of the entomopathogenic fungus Entomophthora muscae.</title>
        <authorList>
            <person name="Elya C."/>
            <person name="Lovett B.R."/>
            <person name="Lee E."/>
            <person name="Macias A.M."/>
            <person name="Hajek A.E."/>
            <person name="De Bivort B.L."/>
            <person name="Kasson M.T."/>
            <person name="De Fine Licht H.H."/>
            <person name="Stajich J.E."/>
        </authorList>
    </citation>
    <scope>NUCLEOTIDE SEQUENCE</scope>
    <source>
        <strain evidence="1">Berkeley</strain>
    </source>
</reference>
<evidence type="ECO:0000313" key="1">
    <source>
        <dbReference type="EMBL" id="KAJ9073921.1"/>
    </source>
</evidence>
<keyword evidence="1" id="KW-0240">DNA-directed RNA polymerase</keyword>
<dbReference type="EMBL" id="QTSX02002879">
    <property type="protein sequence ID" value="KAJ9073921.1"/>
    <property type="molecule type" value="Genomic_DNA"/>
</dbReference>
<proteinExistence type="predicted"/>
<organism evidence="1 2">
    <name type="scientific">Entomophthora muscae</name>
    <dbReference type="NCBI Taxonomy" id="34485"/>
    <lineage>
        <taxon>Eukaryota</taxon>
        <taxon>Fungi</taxon>
        <taxon>Fungi incertae sedis</taxon>
        <taxon>Zoopagomycota</taxon>
        <taxon>Entomophthoromycotina</taxon>
        <taxon>Entomophthoromycetes</taxon>
        <taxon>Entomophthorales</taxon>
        <taxon>Entomophthoraceae</taxon>
        <taxon>Entomophthora</taxon>
    </lineage>
</organism>